<evidence type="ECO:0000313" key="1">
    <source>
        <dbReference type="EMBL" id="KAH7671271.1"/>
    </source>
</evidence>
<evidence type="ECO:0000313" key="2">
    <source>
        <dbReference type="Proteomes" id="UP000827976"/>
    </source>
</evidence>
<protein>
    <submittedName>
        <fullName evidence="1">Uncharacterized protein</fullName>
    </submittedName>
</protein>
<gene>
    <name evidence="1" type="ORF">IHE45_10G082300</name>
</gene>
<name>A0ACB7VC72_DIOAL</name>
<keyword evidence="2" id="KW-1185">Reference proteome</keyword>
<sequence length="125" mass="13277">MLVSSDHPMPLGVRKEASLGVIEQGFHPQGVLLTVVEPGSHDDSCRRVLQARNVNNDQAERTKMVQDVVERCSHVSKIGVVAGKRKTVVETYSHGGSASQKQVLAQATTSGKAAVGTSKGASERD</sequence>
<comment type="caution">
    <text evidence="1">The sequence shown here is derived from an EMBL/GenBank/DDBJ whole genome shotgun (WGS) entry which is preliminary data.</text>
</comment>
<dbReference type="Proteomes" id="UP000827976">
    <property type="component" value="Chromosome 10"/>
</dbReference>
<accession>A0ACB7VC72</accession>
<organism evidence="1 2">
    <name type="scientific">Dioscorea alata</name>
    <name type="common">Purple yam</name>
    <dbReference type="NCBI Taxonomy" id="55571"/>
    <lineage>
        <taxon>Eukaryota</taxon>
        <taxon>Viridiplantae</taxon>
        <taxon>Streptophyta</taxon>
        <taxon>Embryophyta</taxon>
        <taxon>Tracheophyta</taxon>
        <taxon>Spermatophyta</taxon>
        <taxon>Magnoliopsida</taxon>
        <taxon>Liliopsida</taxon>
        <taxon>Dioscoreales</taxon>
        <taxon>Dioscoreaceae</taxon>
        <taxon>Dioscorea</taxon>
    </lineage>
</organism>
<proteinExistence type="predicted"/>
<reference evidence="2" key="1">
    <citation type="journal article" date="2022" name="Nat. Commun.">
        <title>Chromosome evolution and the genetic basis of agronomically important traits in greater yam.</title>
        <authorList>
            <person name="Bredeson J.V."/>
            <person name="Lyons J.B."/>
            <person name="Oniyinde I.O."/>
            <person name="Okereke N.R."/>
            <person name="Kolade O."/>
            <person name="Nnabue I."/>
            <person name="Nwadili C.O."/>
            <person name="Hribova E."/>
            <person name="Parker M."/>
            <person name="Nwogha J."/>
            <person name="Shu S."/>
            <person name="Carlson J."/>
            <person name="Kariba R."/>
            <person name="Muthemba S."/>
            <person name="Knop K."/>
            <person name="Barton G.J."/>
            <person name="Sherwood A.V."/>
            <person name="Lopez-Montes A."/>
            <person name="Asiedu R."/>
            <person name="Jamnadass R."/>
            <person name="Muchugi A."/>
            <person name="Goodstein D."/>
            <person name="Egesi C.N."/>
            <person name="Featherston J."/>
            <person name="Asfaw A."/>
            <person name="Simpson G.G."/>
            <person name="Dolezel J."/>
            <person name="Hendre P.S."/>
            <person name="Van Deynze A."/>
            <person name="Kumar P.L."/>
            <person name="Obidiegwu J.E."/>
            <person name="Bhattacharjee R."/>
            <person name="Rokhsar D.S."/>
        </authorList>
    </citation>
    <scope>NUCLEOTIDE SEQUENCE [LARGE SCALE GENOMIC DNA]</scope>
    <source>
        <strain evidence="2">cv. TDa95/00328</strain>
    </source>
</reference>
<dbReference type="EMBL" id="CM037020">
    <property type="protein sequence ID" value="KAH7671271.1"/>
    <property type="molecule type" value="Genomic_DNA"/>
</dbReference>